<accession>A0A2U7U836</accession>
<gene>
    <name evidence="2" type="ORF">pqer_cds_165</name>
</gene>
<dbReference type="KEGG" id="vg:36843728"/>
<dbReference type="Proteomes" id="UP000248852">
    <property type="component" value="Segment"/>
</dbReference>
<evidence type="ECO:0000256" key="1">
    <source>
        <dbReference type="SAM" id="MobiDB-lite"/>
    </source>
</evidence>
<feature type="compositionally biased region" description="Acidic residues" evidence="1">
    <location>
        <begin position="188"/>
        <end position="206"/>
    </location>
</feature>
<evidence type="ECO:0000313" key="2">
    <source>
        <dbReference type="EMBL" id="AVK74587.1"/>
    </source>
</evidence>
<reference evidence="2" key="1">
    <citation type="journal article" date="2018" name="Nat. Commun.">
        <title>Diversity and evolution of the emerging Pandoraviridae family.</title>
        <authorList>
            <person name="Legendre M."/>
            <person name="Fabre E."/>
            <person name="Poirot O."/>
            <person name="Jeudy S."/>
            <person name="Lartigue A."/>
            <person name="Alempic J.M."/>
            <person name="Beucher L."/>
            <person name="Philippe N."/>
            <person name="Bertaux L."/>
            <person name="Christo-Foroux E."/>
            <person name="Labadie K."/>
            <person name="Coute Y."/>
            <person name="Abergel C."/>
            <person name="Claverie J.M."/>
        </authorList>
    </citation>
    <scope>NUCLEOTIDE SEQUENCE [LARGE SCALE GENOMIC DNA]</scope>
    <source>
        <strain evidence="2">Quercus</strain>
    </source>
</reference>
<sequence length="459" mass="48614">MWVRSRSTHPTTPARPAVAADMVRPGDRRAKPQRSLARTMPTAIRQIDRSGSDDEDNGKGAAADAHQPNPARKSLHTAARTDVRATGGPIRAKGPITHMVALSGPDANLRAARARLDRRPASAVKAAGDRARVEPVPSAPRRPVAPRSPPRADVVRPMDGHNNTAPRRDGTDDTSTSHSDSRSHTSESDEDADDDNDDDGYEDDVDERTGVTDWGSMQAAALERARADTTREQRRTAHALADGLVGLRGAMERAWLRSVLVPPAAVAEVEARAQAFLRAGCCCAWEPAVAPLGASLRALVAQLGIDRPQEPTPCFVALLDALVAAVRLVVASDPADLGRVSDDVVVPPPPIDTTETLTPQPDDVAPKKTRAKASDNNPEECAMLVQDSKNDPSGHVTMLSGGSVVVVGPTVESEDHADNRRAGDAPGQGRDVGDCNNSGDDGGDKNEGVMLVDRDIAMH</sequence>
<dbReference type="GeneID" id="36843728"/>
<feature type="region of interest" description="Disordered" evidence="1">
    <location>
        <begin position="413"/>
        <end position="459"/>
    </location>
</feature>
<organism evidence="2">
    <name type="scientific">Pandoravirus quercus</name>
    <dbReference type="NCBI Taxonomy" id="2107709"/>
    <lineage>
        <taxon>Viruses</taxon>
        <taxon>Pandoravirus</taxon>
    </lineage>
</organism>
<feature type="region of interest" description="Disordered" evidence="1">
    <location>
        <begin position="115"/>
        <end position="233"/>
    </location>
</feature>
<name>A0A2U7U836_9VIRU</name>
<feature type="compositionally biased region" description="Basic and acidic residues" evidence="1">
    <location>
        <begin position="413"/>
        <end position="423"/>
    </location>
</feature>
<feature type="region of interest" description="Disordered" evidence="1">
    <location>
        <begin position="1"/>
        <end position="102"/>
    </location>
</feature>
<feature type="region of interest" description="Disordered" evidence="1">
    <location>
        <begin position="341"/>
        <end position="379"/>
    </location>
</feature>
<feature type="compositionally biased region" description="Basic and acidic residues" evidence="1">
    <location>
        <begin position="223"/>
        <end position="233"/>
    </location>
</feature>
<protein>
    <submittedName>
        <fullName evidence="2">Uncharacterized protein</fullName>
    </submittedName>
</protein>
<dbReference type="EMBL" id="MG011689">
    <property type="protein sequence ID" value="AVK74587.1"/>
    <property type="molecule type" value="Genomic_DNA"/>
</dbReference>
<feature type="compositionally biased region" description="Basic and acidic residues" evidence="1">
    <location>
        <begin position="442"/>
        <end position="459"/>
    </location>
</feature>
<dbReference type="RefSeq" id="YP_009482856.1">
    <property type="nucleotide sequence ID" value="NC_037667.1"/>
</dbReference>
<proteinExistence type="predicted"/>